<feature type="domain" description="Peptidase M50" evidence="11">
    <location>
        <begin position="118"/>
        <end position="294"/>
    </location>
</feature>
<keyword evidence="9 10" id="KW-0472">Membrane</keyword>
<keyword evidence="7" id="KW-0809">Transit peptide</keyword>
<evidence type="ECO:0000256" key="2">
    <source>
        <dbReference type="ARBA" id="ARBA00004141"/>
    </source>
</evidence>
<dbReference type="GO" id="GO:0008233">
    <property type="term" value="F:peptidase activity"/>
    <property type="evidence" value="ECO:0007669"/>
    <property type="project" value="UniProtKB-KW"/>
</dbReference>
<comment type="caution">
    <text evidence="12">The sequence shown here is derived from an EMBL/GenBank/DDBJ whole genome shotgun (WGS) entry which is preliminary data.</text>
</comment>
<dbReference type="GO" id="GO:0016020">
    <property type="term" value="C:membrane"/>
    <property type="evidence" value="ECO:0007669"/>
    <property type="project" value="UniProtKB-SubCell"/>
</dbReference>
<organism evidence="12 13">
    <name type="scientific">candidate division WOR-3 bacterium 4484_18</name>
    <dbReference type="NCBI Taxonomy" id="2020626"/>
    <lineage>
        <taxon>Bacteria</taxon>
        <taxon>Bacteria division WOR-3</taxon>
    </lineage>
</organism>
<comment type="similarity">
    <text evidence="3">Belongs to the peptidase M50B family.</text>
</comment>
<dbReference type="InterPro" id="IPR008915">
    <property type="entry name" value="Peptidase_M50"/>
</dbReference>
<feature type="transmembrane region" description="Helical" evidence="10">
    <location>
        <begin position="218"/>
        <end position="235"/>
    </location>
</feature>
<dbReference type="AlphaFoldDB" id="A0A257LWB5"/>
<keyword evidence="8 10" id="KW-1133">Transmembrane helix</keyword>
<comment type="cofactor">
    <cofactor evidence="1">
        <name>Zn(2+)</name>
        <dbReference type="ChEBI" id="CHEBI:29105"/>
    </cofactor>
</comment>
<feature type="transmembrane region" description="Helical" evidence="10">
    <location>
        <begin position="333"/>
        <end position="352"/>
    </location>
</feature>
<dbReference type="Pfam" id="PF02163">
    <property type="entry name" value="Peptidase_M50"/>
    <property type="match status" value="1"/>
</dbReference>
<evidence type="ECO:0000256" key="4">
    <source>
        <dbReference type="ARBA" id="ARBA00022670"/>
    </source>
</evidence>
<dbReference type="Proteomes" id="UP000216312">
    <property type="component" value="Unassembled WGS sequence"/>
</dbReference>
<protein>
    <submittedName>
        <fullName evidence="12">Site-2 protease family protein</fullName>
    </submittedName>
</protein>
<feature type="transmembrane region" description="Helical" evidence="10">
    <location>
        <begin position="241"/>
        <end position="264"/>
    </location>
</feature>
<feature type="transmembrane region" description="Helical" evidence="10">
    <location>
        <begin position="112"/>
        <end position="132"/>
    </location>
</feature>
<dbReference type="GO" id="GO:0006508">
    <property type="term" value="P:proteolysis"/>
    <property type="evidence" value="ECO:0007669"/>
    <property type="project" value="UniProtKB-KW"/>
</dbReference>
<evidence type="ECO:0000313" key="12">
    <source>
        <dbReference type="EMBL" id="OYV03246.1"/>
    </source>
</evidence>
<proteinExistence type="inferred from homology"/>
<feature type="transmembrane region" description="Helical" evidence="10">
    <location>
        <begin position="177"/>
        <end position="198"/>
    </location>
</feature>
<evidence type="ECO:0000256" key="3">
    <source>
        <dbReference type="ARBA" id="ARBA00007931"/>
    </source>
</evidence>
<evidence type="ECO:0000256" key="5">
    <source>
        <dbReference type="ARBA" id="ARBA00022692"/>
    </source>
</evidence>
<evidence type="ECO:0000256" key="1">
    <source>
        <dbReference type="ARBA" id="ARBA00001947"/>
    </source>
</evidence>
<dbReference type="InterPro" id="IPR044838">
    <property type="entry name" value="EGY1-like"/>
</dbReference>
<keyword evidence="5 10" id="KW-0812">Transmembrane</keyword>
<evidence type="ECO:0000256" key="6">
    <source>
        <dbReference type="ARBA" id="ARBA00022801"/>
    </source>
</evidence>
<evidence type="ECO:0000256" key="9">
    <source>
        <dbReference type="ARBA" id="ARBA00023136"/>
    </source>
</evidence>
<evidence type="ECO:0000256" key="7">
    <source>
        <dbReference type="ARBA" id="ARBA00022946"/>
    </source>
</evidence>
<dbReference type="CDD" id="cd06160">
    <property type="entry name" value="S2P-M50_like_2"/>
    <property type="match status" value="1"/>
</dbReference>
<sequence>MNVYEIVEWLSYYGDVREWSEEEGVIKVSYIPRISTRELFRNIRNQLVDYTPFLRKGTYPSEVVLYLVPRPRYIGVTSYRLNILLLIATLFTTMLAGAMLAGTDPFHNPTNILKGLPFSLAIMFILGSHELGHYIMCRRLGVEATLPFFIPVPPPFILGTFGAVIRIRSPIPDKSALMKIGVMGPLVGFIISIPIILVGLKLSTLTVAIPEGMPHFKLGRSILFSVLVNLLYGELPENYALLLHPVAFAGWVGLFITALNLLPIGQFDGGHISYAMFGEKYHPKVMMAMFVILMGLGFLWPGYFLWAFLGIIVGFKHPKPLDSVTPLTSQDKVLGIVALIMLILTFVPRPFAIR</sequence>
<gene>
    <name evidence="12" type="ORF">CGW93_01855</name>
</gene>
<feature type="transmembrane region" description="Helical" evidence="10">
    <location>
        <begin position="79"/>
        <end position="100"/>
    </location>
</feature>
<dbReference type="PANTHER" id="PTHR31412:SF0">
    <property type="entry name" value="ZINC METALLOPROTEASE EGY1, CHLOROPLASTIC-RELATED"/>
    <property type="match status" value="1"/>
</dbReference>
<keyword evidence="6" id="KW-0378">Hydrolase</keyword>
<evidence type="ECO:0000313" key="13">
    <source>
        <dbReference type="Proteomes" id="UP000216312"/>
    </source>
</evidence>
<evidence type="ECO:0000256" key="8">
    <source>
        <dbReference type="ARBA" id="ARBA00022989"/>
    </source>
</evidence>
<comment type="subcellular location">
    <subcellularLocation>
        <location evidence="2">Membrane</location>
        <topology evidence="2">Multi-pass membrane protein</topology>
    </subcellularLocation>
</comment>
<dbReference type="PANTHER" id="PTHR31412">
    <property type="entry name" value="ZINC METALLOPROTEASE EGY1"/>
    <property type="match status" value="1"/>
</dbReference>
<evidence type="ECO:0000259" key="11">
    <source>
        <dbReference type="Pfam" id="PF02163"/>
    </source>
</evidence>
<feature type="transmembrane region" description="Helical" evidence="10">
    <location>
        <begin position="285"/>
        <end position="313"/>
    </location>
</feature>
<reference evidence="13" key="1">
    <citation type="submission" date="2017-07" db="EMBL/GenBank/DDBJ databases">
        <title>Novel pathways for hydrocarbon cycling and metabolic interdependencies in hydrothermal sediment communities.</title>
        <authorList>
            <person name="Dombrowski N."/>
            <person name="Seitz K."/>
            <person name="Teske A."/>
            <person name="Baker B."/>
        </authorList>
    </citation>
    <scope>NUCLEOTIDE SEQUENCE [LARGE SCALE GENOMIC DNA]</scope>
</reference>
<keyword evidence="4 12" id="KW-0645">Protease</keyword>
<accession>A0A257LWB5</accession>
<name>A0A257LWB5_UNCW3</name>
<feature type="transmembrane region" description="Helical" evidence="10">
    <location>
        <begin position="144"/>
        <end position="165"/>
    </location>
</feature>
<dbReference type="EMBL" id="NMUJ01000014">
    <property type="protein sequence ID" value="OYV03246.1"/>
    <property type="molecule type" value="Genomic_DNA"/>
</dbReference>
<evidence type="ECO:0000256" key="10">
    <source>
        <dbReference type="SAM" id="Phobius"/>
    </source>
</evidence>